<evidence type="ECO:0000313" key="1">
    <source>
        <dbReference type="EMBL" id="KAH6942546.1"/>
    </source>
</evidence>
<protein>
    <submittedName>
        <fullName evidence="1">Uncharacterized protein</fullName>
    </submittedName>
</protein>
<gene>
    <name evidence="1" type="ORF">HPB50_007847</name>
</gene>
<proteinExistence type="predicted"/>
<reference evidence="1" key="1">
    <citation type="submission" date="2020-05" db="EMBL/GenBank/DDBJ databases">
        <title>Large-scale comparative analyses of tick genomes elucidate their genetic diversity and vector capacities.</title>
        <authorList>
            <person name="Jia N."/>
            <person name="Wang J."/>
            <person name="Shi W."/>
            <person name="Du L."/>
            <person name="Sun Y."/>
            <person name="Zhan W."/>
            <person name="Jiang J."/>
            <person name="Wang Q."/>
            <person name="Zhang B."/>
            <person name="Ji P."/>
            <person name="Sakyi L.B."/>
            <person name="Cui X."/>
            <person name="Yuan T."/>
            <person name="Jiang B."/>
            <person name="Yang W."/>
            <person name="Lam T.T.-Y."/>
            <person name="Chang Q."/>
            <person name="Ding S."/>
            <person name="Wang X."/>
            <person name="Zhu J."/>
            <person name="Ruan X."/>
            <person name="Zhao L."/>
            <person name="Wei J."/>
            <person name="Que T."/>
            <person name="Du C."/>
            <person name="Cheng J."/>
            <person name="Dai P."/>
            <person name="Han X."/>
            <person name="Huang E."/>
            <person name="Gao Y."/>
            <person name="Liu J."/>
            <person name="Shao H."/>
            <person name="Ye R."/>
            <person name="Li L."/>
            <person name="Wei W."/>
            <person name="Wang X."/>
            <person name="Wang C."/>
            <person name="Yang T."/>
            <person name="Huo Q."/>
            <person name="Li W."/>
            <person name="Guo W."/>
            <person name="Chen H."/>
            <person name="Zhou L."/>
            <person name="Ni X."/>
            <person name="Tian J."/>
            <person name="Zhou Y."/>
            <person name="Sheng Y."/>
            <person name="Liu T."/>
            <person name="Pan Y."/>
            <person name="Xia L."/>
            <person name="Li J."/>
            <person name="Zhao F."/>
            <person name="Cao W."/>
        </authorList>
    </citation>
    <scope>NUCLEOTIDE SEQUENCE</scope>
    <source>
        <strain evidence="1">Hyas-2018</strain>
    </source>
</reference>
<name>A0ACB7T8V1_HYAAI</name>
<organism evidence="1 2">
    <name type="scientific">Hyalomma asiaticum</name>
    <name type="common">Tick</name>
    <dbReference type="NCBI Taxonomy" id="266040"/>
    <lineage>
        <taxon>Eukaryota</taxon>
        <taxon>Metazoa</taxon>
        <taxon>Ecdysozoa</taxon>
        <taxon>Arthropoda</taxon>
        <taxon>Chelicerata</taxon>
        <taxon>Arachnida</taxon>
        <taxon>Acari</taxon>
        <taxon>Parasitiformes</taxon>
        <taxon>Ixodida</taxon>
        <taxon>Ixodoidea</taxon>
        <taxon>Ixodidae</taxon>
        <taxon>Hyalomminae</taxon>
        <taxon>Hyalomma</taxon>
    </lineage>
</organism>
<dbReference type="EMBL" id="CM023490">
    <property type="protein sequence ID" value="KAH6942546.1"/>
    <property type="molecule type" value="Genomic_DNA"/>
</dbReference>
<sequence length="127" mass="14241">MPTTRNCPFCYPAFRKDTLRPPAYRTYLGISVLSKGMNFAVAPQVIPKRDIIVETEECFRHMKDTAAVGLARSRIVNILANSRTPRSNLSSTKRSALEDLRSDPPAVVLEADKGKGIVVMNRKDYEK</sequence>
<evidence type="ECO:0000313" key="2">
    <source>
        <dbReference type="Proteomes" id="UP000821845"/>
    </source>
</evidence>
<accession>A0ACB7T8V1</accession>
<keyword evidence="2" id="KW-1185">Reference proteome</keyword>
<comment type="caution">
    <text evidence="1">The sequence shown here is derived from an EMBL/GenBank/DDBJ whole genome shotgun (WGS) entry which is preliminary data.</text>
</comment>
<dbReference type="Proteomes" id="UP000821845">
    <property type="component" value="Chromosome 10"/>
</dbReference>